<sequence>MRIFELCIYHPTLTKFGAFCKITAFVQLSPKRPPLHSEMALGCNSEQMHRPWTALVSPLQ</sequence>
<name>A0A0E9X114_ANGAN</name>
<organism evidence="1">
    <name type="scientific">Anguilla anguilla</name>
    <name type="common">European freshwater eel</name>
    <name type="synonym">Muraena anguilla</name>
    <dbReference type="NCBI Taxonomy" id="7936"/>
    <lineage>
        <taxon>Eukaryota</taxon>
        <taxon>Metazoa</taxon>
        <taxon>Chordata</taxon>
        <taxon>Craniata</taxon>
        <taxon>Vertebrata</taxon>
        <taxon>Euteleostomi</taxon>
        <taxon>Actinopterygii</taxon>
        <taxon>Neopterygii</taxon>
        <taxon>Teleostei</taxon>
        <taxon>Anguilliformes</taxon>
        <taxon>Anguillidae</taxon>
        <taxon>Anguilla</taxon>
    </lineage>
</organism>
<reference evidence="1" key="1">
    <citation type="submission" date="2014-11" db="EMBL/GenBank/DDBJ databases">
        <authorList>
            <person name="Amaro Gonzalez C."/>
        </authorList>
    </citation>
    <scope>NUCLEOTIDE SEQUENCE</scope>
</reference>
<dbReference type="EMBL" id="GBXM01032549">
    <property type="protein sequence ID" value="JAH76028.1"/>
    <property type="molecule type" value="Transcribed_RNA"/>
</dbReference>
<reference evidence="1" key="2">
    <citation type="journal article" date="2015" name="Fish Shellfish Immunol.">
        <title>Early steps in the European eel (Anguilla anguilla)-Vibrio vulnificus interaction in the gills: Role of the RtxA13 toxin.</title>
        <authorList>
            <person name="Callol A."/>
            <person name="Pajuelo D."/>
            <person name="Ebbesson L."/>
            <person name="Teles M."/>
            <person name="MacKenzie S."/>
            <person name="Amaro C."/>
        </authorList>
    </citation>
    <scope>NUCLEOTIDE SEQUENCE</scope>
</reference>
<protein>
    <submittedName>
        <fullName evidence="1">Uncharacterized protein</fullName>
    </submittedName>
</protein>
<accession>A0A0E9X114</accession>
<evidence type="ECO:0000313" key="1">
    <source>
        <dbReference type="EMBL" id="JAH95590.1"/>
    </source>
</evidence>
<dbReference type="EMBL" id="GBXM01012987">
    <property type="protein sequence ID" value="JAH95590.1"/>
    <property type="molecule type" value="Transcribed_RNA"/>
</dbReference>
<proteinExistence type="predicted"/>
<dbReference type="AlphaFoldDB" id="A0A0E9X114"/>